<dbReference type="GO" id="GO:0006281">
    <property type="term" value="P:DNA repair"/>
    <property type="evidence" value="ECO:0000318"/>
    <property type="project" value="GO_Central"/>
</dbReference>
<reference evidence="14" key="3">
    <citation type="submission" date="2025-09" db="UniProtKB">
        <authorList>
            <consortium name="Ensembl"/>
        </authorList>
    </citation>
    <scope>IDENTIFICATION</scope>
    <source>
        <strain evidence="14">Glennie</strain>
    </source>
</reference>
<proteinExistence type="inferred from homology"/>
<evidence type="ECO:0000313" key="14">
    <source>
        <dbReference type="Ensembl" id="ENSOANP00000040710.1"/>
    </source>
</evidence>
<dbReference type="Pfam" id="PF21960">
    <property type="entry name" value="RCF1-5-like_lid"/>
    <property type="match status" value="1"/>
</dbReference>
<evidence type="ECO:0000256" key="12">
    <source>
        <dbReference type="SAM" id="MobiDB-lite"/>
    </source>
</evidence>
<dbReference type="InterPro" id="IPR003959">
    <property type="entry name" value="ATPase_AAA_core"/>
</dbReference>
<dbReference type="InterPro" id="IPR003593">
    <property type="entry name" value="AAA+_ATPase"/>
</dbReference>
<dbReference type="NCBIfam" id="NF001679">
    <property type="entry name" value="PRK00440.1"/>
    <property type="match status" value="1"/>
</dbReference>
<dbReference type="GO" id="GO:0003677">
    <property type="term" value="F:DNA binding"/>
    <property type="evidence" value="ECO:0007669"/>
    <property type="project" value="InterPro"/>
</dbReference>
<dbReference type="Proteomes" id="UP000002279">
    <property type="component" value="Chromosome 1"/>
</dbReference>
<dbReference type="OrthoDB" id="10249205at2759"/>
<evidence type="ECO:0000256" key="6">
    <source>
        <dbReference type="ARBA" id="ARBA00022990"/>
    </source>
</evidence>
<evidence type="ECO:0000256" key="2">
    <source>
        <dbReference type="ARBA" id="ARBA00005378"/>
    </source>
</evidence>
<feature type="region of interest" description="Disordered" evidence="12">
    <location>
        <begin position="1"/>
        <end position="35"/>
    </location>
</feature>
<reference evidence="14 15" key="1">
    <citation type="journal article" date="2008" name="Nature">
        <title>Genome analysis of the platypus reveals unique signatures of evolution.</title>
        <authorList>
            <person name="Warren W.C."/>
            <person name="Hillier L.W."/>
            <person name="Marshall Graves J.A."/>
            <person name="Birney E."/>
            <person name="Ponting C.P."/>
            <person name="Grutzner F."/>
            <person name="Belov K."/>
            <person name="Miller W."/>
            <person name="Clarke L."/>
            <person name="Chinwalla A.T."/>
            <person name="Yang S.P."/>
            <person name="Heger A."/>
            <person name="Locke D.P."/>
            <person name="Miethke P."/>
            <person name="Waters P.D."/>
            <person name="Veyrunes F."/>
            <person name="Fulton L."/>
            <person name="Fulton B."/>
            <person name="Graves T."/>
            <person name="Wallis J."/>
            <person name="Puente X.S."/>
            <person name="Lopez-Otin C."/>
            <person name="Ordonez G.R."/>
            <person name="Eichler E.E."/>
            <person name="Chen L."/>
            <person name="Cheng Z."/>
            <person name="Deakin J.E."/>
            <person name="Alsop A."/>
            <person name="Thompson K."/>
            <person name="Kirby P."/>
            <person name="Papenfuss A.T."/>
            <person name="Wakefield M.J."/>
            <person name="Olender T."/>
            <person name="Lancet D."/>
            <person name="Huttley G.A."/>
            <person name="Smit A.F."/>
            <person name="Pask A."/>
            <person name="Temple-Smith P."/>
            <person name="Batzer M.A."/>
            <person name="Walker J.A."/>
            <person name="Konkel M.K."/>
            <person name="Harris R.S."/>
            <person name="Whittington C.M."/>
            <person name="Wong E.S."/>
            <person name="Gemmell N.J."/>
            <person name="Buschiazzo E."/>
            <person name="Vargas Jentzsch I.M."/>
            <person name="Merkel A."/>
            <person name="Schmitz J."/>
            <person name="Zemann A."/>
            <person name="Churakov G."/>
            <person name="Kriegs J.O."/>
            <person name="Brosius J."/>
            <person name="Murchison E.P."/>
            <person name="Sachidanandam R."/>
            <person name="Smith C."/>
            <person name="Hannon G.J."/>
            <person name="Tsend-Ayush E."/>
            <person name="McMillan D."/>
            <person name="Attenborough R."/>
            <person name="Rens W."/>
            <person name="Ferguson-Smith M."/>
            <person name="Lefevre C.M."/>
            <person name="Sharp J.A."/>
            <person name="Nicholas K.R."/>
            <person name="Ray D.A."/>
            <person name="Kube M."/>
            <person name="Reinhardt R."/>
            <person name="Pringle T.H."/>
            <person name="Taylor J."/>
            <person name="Jones R.C."/>
            <person name="Nixon B."/>
            <person name="Dacheux J.L."/>
            <person name="Niwa H."/>
            <person name="Sekita Y."/>
            <person name="Huang X."/>
            <person name="Stark A."/>
            <person name="Kheradpour P."/>
            <person name="Kellis M."/>
            <person name="Flicek P."/>
            <person name="Chen Y."/>
            <person name="Webber C."/>
            <person name="Hardison R."/>
            <person name="Nelson J."/>
            <person name="Hallsworth-Pepin K."/>
            <person name="Delehaunty K."/>
            <person name="Markovic C."/>
            <person name="Minx P."/>
            <person name="Feng Y."/>
            <person name="Kremitzki C."/>
            <person name="Mitreva M."/>
            <person name="Glasscock J."/>
            <person name="Wylie T."/>
            <person name="Wohldmann P."/>
            <person name="Thiru P."/>
            <person name="Nhan M.N."/>
            <person name="Pohl C.S."/>
            <person name="Smith S.M."/>
            <person name="Hou S."/>
            <person name="Nefedov M."/>
            <person name="de Jong P.J."/>
            <person name="Renfree M.B."/>
            <person name="Mardis E.R."/>
            <person name="Wilson R.K."/>
        </authorList>
    </citation>
    <scope>NUCLEOTIDE SEQUENCE [LARGE SCALE GENOMIC DNA]</scope>
    <source>
        <strain evidence="14 15">Glennie</strain>
    </source>
</reference>
<dbReference type="GeneID" id="100082799"/>
<dbReference type="GO" id="GO:0031391">
    <property type="term" value="C:Elg1 RFC-like complex"/>
    <property type="evidence" value="ECO:0007669"/>
    <property type="project" value="Ensembl"/>
</dbReference>
<accession>A0A6I8NHZ2</accession>
<protein>
    <recommendedName>
        <fullName evidence="10">Replication factor C subunit 4</fullName>
    </recommendedName>
    <alternativeName>
        <fullName evidence="11">Activator 1 subunit 4</fullName>
    </alternativeName>
</protein>
<evidence type="ECO:0000256" key="9">
    <source>
        <dbReference type="ARBA" id="ARBA00064945"/>
    </source>
</evidence>
<keyword evidence="7" id="KW-0539">Nucleus</keyword>
<dbReference type="GeneTree" id="ENSGT00550000074917"/>
<dbReference type="GO" id="GO:0017116">
    <property type="term" value="F:single-stranded DNA helicase activity"/>
    <property type="evidence" value="ECO:0007669"/>
    <property type="project" value="Ensembl"/>
</dbReference>
<organism evidence="14 15">
    <name type="scientific">Ornithorhynchus anatinus</name>
    <name type="common">Duckbill platypus</name>
    <dbReference type="NCBI Taxonomy" id="9258"/>
    <lineage>
        <taxon>Eukaryota</taxon>
        <taxon>Metazoa</taxon>
        <taxon>Chordata</taxon>
        <taxon>Craniata</taxon>
        <taxon>Vertebrata</taxon>
        <taxon>Euteleostomi</taxon>
        <taxon>Mammalia</taxon>
        <taxon>Monotremata</taxon>
        <taxon>Ornithorhynchidae</taxon>
        <taxon>Ornithorhynchus</taxon>
    </lineage>
</organism>
<dbReference type="Bgee" id="ENSOANG00000048018">
    <property type="expression patterns" value="Expressed in fibroblast and 7 other cell types or tissues"/>
</dbReference>
<keyword evidence="6" id="KW-0007">Acetylation</keyword>
<evidence type="ECO:0000256" key="4">
    <source>
        <dbReference type="ARBA" id="ARBA00022741"/>
    </source>
</evidence>
<dbReference type="Gene3D" id="1.20.272.10">
    <property type="match status" value="1"/>
</dbReference>
<comment type="similarity">
    <text evidence="2">Belongs to the activator 1 small subunits family.</text>
</comment>
<dbReference type="Pfam" id="PF00004">
    <property type="entry name" value="AAA"/>
    <property type="match status" value="1"/>
</dbReference>
<comment type="function">
    <text evidence="8">Subunit of the replication factor C (RFC) complex which acts during elongation of primed DNA templates by DNA polymerases delta and epsilon, and is necessary for ATP-dependent loading of proliferating cell nuclear antigen (PCNA) onto primed DNA. The RFC4 subunit probably functions as a scaffold on which the other complex components can assemble.</text>
</comment>
<dbReference type="AlphaFoldDB" id="A0A6I8NHZ2"/>
<dbReference type="GO" id="GO:0016887">
    <property type="term" value="F:ATP hydrolysis activity"/>
    <property type="evidence" value="ECO:0007669"/>
    <property type="project" value="InterPro"/>
</dbReference>
<dbReference type="RefSeq" id="XP_039769149.1">
    <property type="nucleotide sequence ID" value="XM_039913215.1"/>
</dbReference>
<dbReference type="InterPro" id="IPR050238">
    <property type="entry name" value="DNA_Rep/Repair_Clamp_Loader"/>
</dbReference>
<dbReference type="InterPro" id="IPR047854">
    <property type="entry name" value="RFC_lid"/>
</dbReference>
<dbReference type="GO" id="GO:0006261">
    <property type="term" value="P:DNA-templated DNA replication"/>
    <property type="evidence" value="ECO:0000318"/>
    <property type="project" value="GO_Central"/>
</dbReference>
<dbReference type="InterPro" id="IPR027417">
    <property type="entry name" value="P-loop_NTPase"/>
</dbReference>
<keyword evidence="3" id="KW-0235">DNA replication</keyword>
<dbReference type="InterPro" id="IPR008921">
    <property type="entry name" value="DNA_pol3_clamp-load_cplx_C"/>
</dbReference>
<dbReference type="GO" id="GO:0005663">
    <property type="term" value="C:DNA replication factor C complex"/>
    <property type="evidence" value="ECO:0000318"/>
    <property type="project" value="GO_Central"/>
</dbReference>
<sequence length="365" mass="39976">MQAFLKGPSAVGTKPPQAKERGSAAAAGVGGESKRVKPVPWVEKYRPKRVDEVAYQEEVVAVLRRSLEGADLPNLLFYGPPGTGKTSTILAAARELYGPELFRQRVLELNASDERGIQVVREKVKTFAQLTVAGSRSDGKPCPPFKIVILDEADSMTSAAQAALRRTMEKESKTTRFCLICNYVSRIIEPLTSRCSKFRFKPLSDKIQHQRLLDISEKEKVKISSEGIAYLVQVSEGDLRKAITFLQSATRLTGGKEVTEKVITEIAGVVPAETIDGIFSACQSGSFEKLEAVVKDLINEGHAATQLVNQLHDVVVEKDHLSDKQKSVITEKLAEVDKCLADGADEHLQLISLCATVMQQLTQNV</sequence>
<keyword evidence="4" id="KW-0547">Nucleotide-binding</keyword>
<dbReference type="SMART" id="SM00382">
    <property type="entry name" value="AAA"/>
    <property type="match status" value="1"/>
</dbReference>
<evidence type="ECO:0000256" key="3">
    <source>
        <dbReference type="ARBA" id="ARBA00022705"/>
    </source>
</evidence>
<evidence type="ECO:0000256" key="5">
    <source>
        <dbReference type="ARBA" id="ARBA00022840"/>
    </source>
</evidence>
<dbReference type="KEGG" id="oaa:100082799"/>
<evidence type="ECO:0000256" key="7">
    <source>
        <dbReference type="ARBA" id="ARBA00023242"/>
    </source>
</evidence>
<evidence type="ECO:0000256" key="11">
    <source>
        <dbReference type="ARBA" id="ARBA00080378"/>
    </source>
</evidence>
<dbReference type="FunFam" id="1.10.8.60:FF:000032">
    <property type="entry name" value="Replication factor C subunit 4"/>
    <property type="match status" value="1"/>
</dbReference>
<dbReference type="FunFam" id="1.20.272.10:FF:000010">
    <property type="entry name" value="Replication factor C subunit 4"/>
    <property type="match status" value="1"/>
</dbReference>
<keyword evidence="15" id="KW-1185">Reference proteome</keyword>
<dbReference type="GO" id="GO:0005654">
    <property type="term" value="C:nucleoplasm"/>
    <property type="evidence" value="ECO:0007669"/>
    <property type="project" value="Ensembl"/>
</dbReference>
<name>A0A6I8NHZ2_ORNAN</name>
<dbReference type="FunFam" id="3.40.50.300:FF:000237">
    <property type="entry name" value="replication factor C subunit 4"/>
    <property type="match status" value="1"/>
</dbReference>
<feature type="domain" description="AAA+ ATPase" evidence="13">
    <location>
        <begin position="71"/>
        <end position="203"/>
    </location>
</feature>
<comment type="subcellular location">
    <subcellularLocation>
        <location evidence="1">Nucleus</location>
    </subcellularLocation>
</comment>
<dbReference type="SUPFAM" id="SSF48019">
    <property type="entry name" value="post-AAA+ oligomerization domain-like"/>
    <property type="match status" value="1"/>
</dbReference>
<evidence type="ECO:0000256" key="1">
    <source>
        <dbReference type="ARBA" id="ARBA00004123"/>
    </source>
</evidence>
<dbReference type="InterPro" id="IPR013748">
    <property type="entry name" value="Rep_factorC_C"/>
</dbReference>
<dbReference type="FunCoup" id="A0A6I8NHZ2">
    <property type="interactions" value="1997"/>
</dbReference>
<dbReference type="RefSeq" id="XP_028931538.1">
    <property type="nucleotide sequence ID" value="XM_029075705.1"/>
</dbReference>
<dbReference type="GO" id="GO:0005634">
    <property type="term" value="C:nucleus"/>
    <property type="evidence" value="ECO:0000318"/>
    <property type="project" value="GO_Central"/>
</dbReference>
<dbReference type="InParanoid" id="A0A6I8NHZ2"/>
<dbReference type="SUPFAM" id="SSF52540">
    <property type="entry name" value="P-loop containing nucleoside triphosphate hydrolases"/>
    <property type="match status" value="1"/>
</dbReference>
<dbReference type="PANTHER" id="PTHR11669:SF20">
    <property type="entry name" value="REPLICATION FACTOR C SUBUNIT 4"/>
    <property type="match status" value="1"/>
</dbReference>
<dbReference type="CDD" id="cd18140">
    <property type="entry name" value="HLD_clamp_RFC"/>
    <property type="match status" value="1"/>
</dbReference>
<gene>
    <name evidence="14" type="primary">RFC4</name>
</gene>
<dbReference type="CDD" id="cd00009">
    <property type="entry name" value="AAA"/>
    <property type="match status" value="1"/>
</dbReference>
<evidence type="ECO:0000313" key="15">
    <source>
        <dbReference type="Proteomes" id="UP000002279"/>
    </source>
</evidence>
<dbReference type="GO" id="GO:0031390">
    <property type="term" value="C:Ctf18 RFC-like complex"/>
    <property type="evidence" value="ECO:0007669"/>
    <property type="project" value="Ensembl"/>
</dbReference>
<dbReference type="GO" id="GO:0003689">
    <property type="term" value="F:DNA clamp loader activity"/>
    <property type="evidence" value="ECO:0007669"/>
    <property type="project" value="Ensembl"/>
</dbReference>
<dbReference type="OMA" id="GCQSGSF"/>
<evidence type="ECO:0000259" key="13">
    <source>
        <dbReference type="SMART" id="SM00382"/>
    </source>
</evidence>
<reference evidence="14" key="2">
    <citation type="submission" date="2025-08" db="UniProtKB">
        <authorList>
            <consortium name="Ensembl"/>
        </authorList>
    </citation>
    <scope>IDENTIFICATION</scope>
    <source>
        <strain evidence="14">Glennie</strain>
    </source>
</reference>
<dbReference type="Gene3D" id="3.40.50.300">
    <property type="entry name" value="P-loop containing nucleotide triphosphate hydrolases"/>
    <property type="match status" value="1"/>
</dbReference>
<comment type="subunit">
    <text evidence="9">Subunit of the RFC complex, an heteropentameric complex consisting of a large subunit RFC1 and four small subunits RFC2, RFC3, RFC4 and RFC5; the RFC complex interacts with PCNA. Forms an heterotetrameric complex with RFC2, RFC3 and RFC5; this complex has ATPase activity but is not stimulated by PCNA. The heterotetramer of subunits RFC2, RFC3, RFC4 and RFC5 interacts with RAD17. Interacts with ATAD5. Interacts with CTF18. Interacts with CNTD1; this interaction facilitates crossover formation.</text>
</comment>
<dbReference type="GO" id="GO:0005524">
    <property type="term" value="F:ATP binding"/>
    <property type="evidence" value="ECO:0007669"/>
    <property type="project" value="UniProtKB-KW"/>
</dbReference>
<dbReference type="CTD" id="5984"/>
<keyword evidence="5" id="KW-0067">ATP-binding</keyword>
<dbReference type="Pfam" id="PF08542">
    <property type="entry name" value="Rep_fac_C"/>
    <property type="match status" value="1"/>
</dbReference>
<dbReference type="PANTHER" id="PTHR11669">
    <property type="entry name" value="REPLICATION FACTOR C / DNA POLYMERASE III GAMMA-TAU SUBUNIT"/>
    <property type="match status" value="1"/>
</dbReference>
<evidence type="ECO:0000256" key="8">
    <source>
        <dbReference type="ARBA" id="ARBA00059035"/>
    </source>
</evidence>
<dbReference type="Ensembl" id="ENSOANT00000072546.1">
    <property type="protein sequence ID" value="ENSOANP00000040710.1"/>
    <property type="gene ID" value="ENSOANG00000048018.1"/>
</dbReference>
<evidence type="ECO:0000256" key="10">
    <source>
        <dbReference type="ARBA" id="ARBA00070186"/>
    </source>
</evidence>
<dbReference type="Gene3D" id="1.10.8.60">
    <property type="match status" value="1"/>
</dbReference>